<dbReference type="SUPFAM" id="SSF46785">
    <property type="entry name" value="Winged helix' DNA-binding domain"/>
    <property type="match status" value="1"/>
</dbReference>
<evidence type="ECO:0000313" key="6">
    <source>
        <dbReference type="RefSeq" id="XP_027336933.1"/>
    </source>
</evidence>
<dbReference type="InterPro" id="IPR000157">
    <property type="entry name" value="TIR_dom"/>
</dbReference>
<keyword evidence="5" id="KW-1185">Reference proteome</keyword>
<dbReference type="InterPro" id="IPR042197">
    <property type="entry name" value="Apaf_helical"/>
</dbReference>
<evidence type="ECO:0000256" key="2">
    <source>
        <dbReference type="ARBA" id="ARBA00022737"/>
    </source>
</evidence>
<dbReference type="SUPFAM" id="SSF52200">
    <property type="entry name" value="Toll/Interleukin receptor TIR domain"/>
    <property type="match status" value="1"/>
</dbReference>
<dbReference type="PANTHER" id="PTHR11017:SF560">
    <property type="entry name" value="RESISTANCE PROTEIN (TIR-NBS-LRR CLASS), PUTATIVE-RELATED"/>
    <property type="match status" value="1"/>
</dbReference>
<dbReference type="GeneID" id="113850560"/>
<dbReference type="PANTHER" id="PTHR11017">
    <property type="entry name" value="LEUCINE-RICH REPEAT-CONTAINING PROTEIN"/>
    <property type="match status" value="1"/>
</dbReference>
<keyword evidence="2" id="KW-0677">Repeat</keyword>
<dbReference type="Pfam" id="PF23282">
    <property type="entry name" value="WHD_ROQ1"/>
    <property type="match status" value="1"/>
</dbReference>
<dbReference type="OrthoDB" id="1434263at2759"/>
<evidence type="ECO:0000256" key="3">
    <source>
        <dbReference type="ARBA" id="ARBA00022821"/>
    </source>
</evidence>
<dbReference type="Pfam" id="PF01582">
    <property type="entry name" value="TIR"/>
    <property type="match status" value="1"/>
</dbReference>
<dbReference type="GO" id="GO:0006952">
    <property type="term" value="P:defense response"/>
    <property type="evidence" value="ECO:0007669"/>
    <property type="project" value="UniProtKB-KW"/>
</dbReference>
<dbReference type="GO" id="GO:0043531">
    <property type="term" value="F:ADP binding"/>
    <property type="evidence" value="ECO:0007669"/>
    <property type="project" value="InterPro"/>
</dbReference>
<dbReference type="InterPro" id="IPR058192">
    <property type="entry name" value="WHD_ROQ1-like"/>
</dbReference>
<dbReference type="Gene3D" id="3.40.50.300">
    <property type="entry name" value="P-loop containing nucleotide triphosphate hydrolases"/>
    <property type="match status" value="1"/>
</dbReference>
<dbReference type="Pfam" id="PF00931">
    <property type="entry name" value="NB-ARC"/>
    <property type="match status" value="1"/>
</dbReference>
<dbReference type="InterPro" id="IPR002182">
    <property type="entry name" value="NB-ARC"/>
</dbReference>
<evidence type="ECO:0000256" key="1">
    <source>
        <dbReference type="ARBA" id="ARBA00022614"/>
    </source>
</evidence>
<dbReference type="InterPro" id="IPR036390">
    <property type="entry name" value="WH_DNA-bd_sf"/>
</dbReference>
<dbReference type="SUPFAM" id="SSF52058">
    <property type="entry name" value="L domain-like"/>
    <property type="match status" value="1"/>
</dbReference>
<dbReference type="AlphaFoldDB" id="A0A8B8K1Q5"/>
<sequence length="1060" mass="120797">MFSSSSNPRWVEFFHQPLNSSSSTNPRWVEFFHQSMNSSSSSNPRWVYDVFINSREGHGNGSSSFVSQLYSALSSARVHTFMNENEGLRKRKEVGKGLTQAIEGSRIALVVFSKTYAESARCLDELVKIMDCHHDYGKTVVPIFYDVDPLDVFEQSGAFGEAFEKLTENRFPGRGMVDLLLRWGSALTHAARLTGWDTRDCRDEADQVKKIVDDVLEKLDNALLSTAKFPVGLESRAQEVIRFINNQSSKVCMVGILGMDGLGKTTLAKAIYNKICRKFESKSFLENIKEVCENNNNRGLIRLQEQLFSCVFKRKIKIDSIELGKKNFRYGILGKRVLMVLDDVTEYEQLKALCGSHERLGLGSVLIVTSKDEHLLDLLKVDHVFKIKEMDENDSLELFSWHAFRKAIPREDFIELSRKVVAYCGGIPLALEVLGSYLYRRTKEEWESVLLKLERIPNDQVQEKFRISFDGLDDKEKCIFLDICCFFMGFDRAYVTEILNDSEFYPKIRIAVLVERNLIKVKKNNKLGMHGLLRDLGREMISECSPKEAEKRSRLWFHEDVLDVMTKHTGTNTIEGLALQLERSQVCFNTKAFEKMVRLRLLKLNHVQLSGDDKYLPQHLRWVYWHGFPLKHLPDSFDQRKVVAIDLKYSNISLLWKEPKLLERLKILNLSHSLYLTHTPDFSNMPNLEKLILKNCPILSMVHESIGDLSNILVINLKDCTSLWNLPRRIYQLTSLKTLILSGCSNIDKLEDTAQMESLTTLIADCVRDIPGSTVRSKRVGYLSLYGYEGLARDVFPSIIWCWTTPTSNPLFHLSQGLSSSLDSMDLQYINVGHIASMLNRLSKLRSVRVQCSSKAQLSRELRILYDLYGVNFTKLETSCGPQVSDFSLRSLLIGLGSYHIVTDTLVKSISQGLTIGVSADFSLPGDNCPYWLTYTGEGHSVYFKVPEVSYCGMKGMVFRVIYSSTLESVTAQCIVSVLIVNYTKCIYHIYKRDTSISFNNEDWQGIISNLGPGDKVGIFVAFGNGFTVKKTSAYLIYDESIDMMSRPSPKLKKMRLLDL</sequence>
<accession>A0A8B8K1Q5</accession>
<dbReference type="Proteomes" id="UP000694853">
    <property type="component" value="Unplaced"/>
</dbReference>
<reference evidence="6" key="2">
    <citation type="submission" date="2025-08" db="UniProtKB">
        <authorList>
            <consortium name="RefSeq"/>
        </authorList>
    </citation>
    <scope>IDENTIFICATION</scope>
    <source>
        <tissue evidence="6">Young leaves</tissue>
    </source>
</reference>
<proteinExistence type="predicted"/>
<reference evidence="5" key="1">
    <citation type="journal article" date="2019" name="Toxins">
        <title>Detection of Abrin-Like and Prepropulchellin-Like Toxin Genes and Transcripts Using Whole Genome Sequencing and Full-Length Transcript Sequencing of Abrus precatorius.</title>
        <authorList>
            <person name="Hovde B.T."/>
            <person name="Daligault H.E."/>
            <person name="Hanschen E.R."/>
            <person name="Kunde Y.A."/>
            <person name="Johnson M.B."/>
            <person name="Starkenburg S.R."/>
            <person name="Johnson S.L."/>
        </authorList>
    </citation>
    <scope>NUCLEOTIDE SEQUENCE [LARGE SCALE GENOMIC DNA]</scope>
</reference>
<evidence type="ECO:0000313" key="5">
    <source>
        <dbReference type="Proteomes" id="UP000694853"/>
    </source>
</evidence>
<dbReference type="GO" id="GO:0007165">
    <property type="term" value="P:signal transduction"/>
    <property type="evidence" value="ECO:0007669"/>
    <property type="project" value="InterPro"/>
</dbReference>
<name>A0A8B8K1Q5_ABRPR</name>
<dbReference type="PRINTS" id="PR00364">
    <property type="entry name" value="DISEASERSIST"/>
</dbReference>
<dbReference type="InterPro" id="IPR032675">
    <property type="entry name" value="LRR_dom_sf"/>
</dbReference>
<dbReference type="KEGG" id="aprc:113850560"/>
<dbReference type="Gene3D" id="3.80.10.10">
    <property type="entry name" value="Ribonuclease Inhibitor"/>
    <property type="match status" value="1"/>
</dbReference>
<protein>
    <submittedName>
        <fullName evidence="6">TMV resistance protein N-like isoform X1</fullName>
    </submittedName>
</protein>
<dbReference type="InterPro" id="IPR044974">
    <property type="entry name" value="Disease_R_plants"/>
</dbReference>
<dbReference type="InterPro" id="IPR027417">
    <property type="entry name" value="P-loop_NTPase"/>
</dbReference>
<dbReference type="SUPFAM" id="SSF52540">
    <property type="entry name" value="P-loop containing nucleoside triphosphate hydrolases"/>
    <property type="match status" value="1"/>
</dbReference>
<keyword evidence="3" id="KW-0611">Plant defense</keyword>
<organism evidence="5 6">
    <name type="scientific">Abrus precatorius</name>
    <name type="common">Indian licorice</name>
    <name type="synonym">Glycine abrus</name>
    <dbReference type="NCBI Taxonomy" id="3816"/>
    <lineage>
        <taxon>Eukaryota</taxon>
        <taxon>Viridiplantae</taxon>
        <taxon>Streptophyta</taxon>
        <taxon>Embryophyta</taxon>
        <taxon>Tracheophyta</taxon>
        <taxon>Spermatophyta</taxon>
        <taxon>Magnoliopsida</taxon>
        <taxon>eudicotyledons</taxon>
        <taxon>Gunneridae</taxon>
        <taxon>Pentapetalae</taxon>
        <taxon>rosids</taxon>
        <taxon>fabids</taxon>
        <taxon>Fabales</taxon>
        <taxon>Fabaceae</taxon>
        <taxon>Papilionoideae</taxon>
        <taxon>50 kb inversion clade</taxon>
        <taxon>NPAAA clade</taxon>
        <taxon>indigoferoid/millettioid clade</taxon>
        <taxon>Abreae</taxon>
        <taxon>Abrus</taxon>
    </lineage>
</organism>
<dbReference type="PROSITE" id="PS50104">
    <property type="entry name" value="TIR"/>
    <property type="match status" value="1"/>
</dbReference>
<dbReference type="RefSeq" id="XP_027336933.1">
    <property type="nucleotide sequence ID" value="XM_027481132.1"/>
</dbReference>
<dbReference type="SMART" id="SM00255">
    <property type="entry name" value="TIR"/>
    <property type="match status" value="1"/>
</dbReference>
<dbReference type="InterPro" id="IPR035897">
    <property type="entry name" value="Toll_tir_struct_dom_sf"/>
</dbReference>
<dbReference type="Gene3D" id="1.10.8.430">
    <property type="entry name" value="Helical domain of apoptotic protease-activating factors"/>
    <property type="match status" value="1"/>
</dbReference>
<dbReference type="Gene3D" id="3.40.50.10140">
    <property type="entry name" value="Toll/interleukin-1 receptor homology (TIR) domain"/>
    <property type="match status" value="1"/>
</dbReference>
<gene>
    <name evidence="6" type="primary">LOC113850560</name>
</gene>
<feature type="domain" description="TIR" evidence="4">
    <location>
        <begin position="46"/>
        <end position="219"/>
    </location>
</feature>
<evidence type="ECO:0000259" key="4">
    <source>
        <dbReference type="PROSITE" id="PS50104"/>
    </source>
</evidence>
<keyword evidence="1" id="KW-0433">Leucine-rich repeat</keyword>